<dbReference type="HOGENOM" id="CLU_057547_3_1_1"/>
<dbReference type="KEGG" id="tatv:25779496"/>
<reference evidence="1 2" key="1">
    <citation type="journal article" date="2011" name="Genome Biol.">
        <title>Comparative genome sequence analysis underscores mycoparasitism as the ancestral life style of Trichoderma.</title>
        <authorList>
            <person name="Kubicek C.P."/>
            <person name="Herrera-Estrella A."/>
            <person name="Seidl-Seiboth V."/>
            <person name="Martinez D.A."/>
            <person name="Druzhinina I.S."/>
            <person name="Thon M."/>
            <person name="Zeilinger S."/>
            <person name="Casas-Flores S."/>
            <person name="Horwitz B.A."/>
            <person name="Mukherjee P.K."/>
            <person name="Mukherjee M."/>
            <person name="Kredics L."/>
            <person name="Alcaraz L.D."/>
            <person name="Aerts A."/>
            <person name="Antal Z."/>
            <person name="Atanasova L."/>
            <person name="Cervantes-Badillo M.G."/>
            <person name="Challacombe J."/>
            <person name="Chertkov O."/>
            <person name="McCluskey K."/>
            <person name="Coulpier F."/>
            <person name="Deshpande N."/>
            <person name="von Doehren H."/>
            <person name="Ebbole D.J."/>
            <person name="Esquivel-Naranjo E.U."/>
            <person name="Fekete E."/>
            <person name="Flipphi M."/>
            <person name="Glaser F."/>
            <person name="Gomez-Rodriguez E.Y."/>
            <person name="Gruber S."/>
            <person name="Han C."/>
            <person name="Henrissat B."/>
            <person name="Hermosa R."/>
            <person name="Hernandez-Onate M."/>
            <person name="Karaffa L."/>
            <person name="Kosti I."/>
            <person name="Le Crom S."/>
            <person name="Lindquist E."/>
            <person name="Lucas S."/>
            <person name="Luebeck M."/>
            <person name="Luebeck P.S."/>
            <person name="Margeot A."/>
            <person name="Metz B."/>
            <person name="Misra M."/>
            <person name="Nevalainen H."/>
            <person name="Omann M."/>
            <person name="Packer N."/>
            <person name="Perrone G."/>
            <person name="Uresti-Rivera E.E."/>
            <person name="Salamov A."/>
            <person name="Schmoll M."/>
            <person name="Seiboth B."/>
            <person name="Shapiro H."/>
            <person name="Sukno S."/>
            <person name="Tamayo-Ramos J.A."/>
            <person name="Tisch D."/>
            <person name="Wiest A."/>
            <person name="Wilkinson H.H."/>
            <person name="Zhang M."/>
            <person name="Coutinho P.M."/>
            <person name="Kenerley C.M."/>
            <person name="Monte E."/>
            <person name="Baker S.E."/>
            <person name="Grigoriev I.V."/>
        </authorList>
    </citation>
    <scope>NUCLEOTIDE SEQUENCE [LARGE SCALE GENOMIC DNA]</scope>
    <source>
        <strain evidence="2">ATCC 20476 / IMI 206040</strain>
    </source>
</reference>
<name>G9NKP9_HYPAI</name>
<dbReference type="eggNOG" id="ENOG502SS2T">
    <property type="taxonomic scope" value="Eukaryota"/>
</dbReference>
<dbReference type="AlphaFoldDB" id="G9NKP9"/>
<dbReference type="Proteomes" id="UP000005426">
    <property type="component" value="Unassembled WGS sequence"/>
</dbReference>
<keyword evidence="2" id="KW-1185">Reference proteome</keyword>
<dbReference type="OMA" id="RCAYIIS"/>
<evidence type="ECO:0000313" key="1">
    <source>
        <dbReference type="EMBL" id="EHK48471.1"/>
    </source>
</evidence>
<dbReference type="GeneID" id="25779496"/>
<dbReference type="STRING" id="452589.G9NKP9"/>
<proteinExistence type="predicted"/>
<dbReference type="OrthoDB" id="4500473at2759"/>
<sequence>MLGIILGSREPFITALELAGKRYYSIVLLWKFWSRPKNSFSSYSPTSSNQDSIFSSNAMTGKTWFLPPDFTFLPDGQIALGSIIPSPQQPTAILASAISYPTVILPEVKSITEKNLSFSAEKSRSLGLALFAKVLNVGNAKINVSWYKNKTFSAVDHEVRTYHGAFAPETLRAILALDNVQRHIDGGRFGKRHVYIITGLRVVRESLTVTEEKRRNTATSVKASGFIPTGIMPAVLGATVAGKTEDRASSSYETAPGIVFAYRLHVIRPKNIGADVELFSDRTAFFSGEAEDVEPEMEIVEVDGAVYREDLDAEQDGYEEKRLEGVDNDSYIVFQSQPLAIESELLKRSQHMPEGV</sequence>
<accession>G9NKP9</accession>
<protein>
    <submittedName>
        <fullName evidence="1">Uncharacterized protein</fullName>
    </submittedName>
</protein>
<organism evidence="1 2">
    <name type="scientific">Hypocrea atroviridis (strain ATCC 20476 / IMI 206040)</name>
    <name type="common">Trichoderma atroviride</name>
    <dbReference type="NCBI Taxonomy" id="452589"/>
    <lineage>
        <taxon>Eukaryota</taxon>
        <taxon>Fungi</taxon>
        <taxon>Dikarya</taxon>
        <taxon>Ascomycota</taxon>
        <taxon>Pezizomycotina</taxon>
        <taxon>Sordariomycetes</taxon>
        <taxon>Hypocreomycetidae</taxon>
        <taxon>Hypocreales</taxon>
        <taxon>Hypocreaceae</taxon>
        <taxon>Trichoderma</taxon>
    </lineage>
</organism>
<evidence type="ECO:0000313" key="2">
    <source>
        <dbReference type="Proteomes" id="UP000005426"/>
    </source>
</evidence>
<dbReference type="EMBL" id="ABDG02000018">
    <property type="protein sequence ID" value="EHK48471.1"/>
    <property type="molecule type" value="Genomic_DNA"/>
</dbReference>
<gene>
    <name evidence="1" type="ORF">TRIATDRAFT_281346</name>
</gene>
<comment type="caution">
    <text evidence="1">The sequence shown here is derived from an EMBL/GenBank/DDBJ whole genome shotgun (WGS) entry which is preliminary data.</text>
</comment>